<sequence length="95" mass="10796">MAFHFSTRLLNLPAFSFADVEQWRICKQINWTRGRSSSIKNKSTAIKGIHPEPASKVVVQKPKTVGKRCLQSTLYRAYTRSLPDPNIVTLGEKLH</sequence>
<accession>A0ABU7EHE6</accession>
<comment type="caution">
    <text evidence="1">The sequence shown here is derived from an EMBL/GenBank/DDBJ whole genome shotgun (WGS) entry which is preliminary data.</text>
</comment>
<dbReference type="Proteomes" id="UP001352852">
    <property type="component" value="Unassembled WGS sequence"/>
</dbReference>
<reference evidence="1 2" key="1">
    <citation type="submission" date="2021-06" db="EMBL/GenBank/DDBJ databases">
        <authorList>
            <person name="Palmer J.M."/>
        </authorList>
    </citation>
    <scope>NUCLEOTIDE SEQUENCE [LARGE SCALE GENOMIC DNA]</scope>
    <source>
        <strain evidence="1 2">CL_MEX2019</strain>
        <tissue evidence="1">Muscle</tissue>
    </source>
</reference>
<name>A0ABU7EHE6_9TELE</name>
<protein>
    <submittedName>
        <fullName evidence="1">Uncharacterized protein</fullName>
    </submittedName>
</protein>
<gene>
    <name evidence="1" type="ORF">CHARACLAT_007956</name>
</gene>
<proteinExistence type="predicted"/>
<keyword evidence="2" id="KW-1185">Reference proteome</keyword>
<evidence type="ECO:0000313" key="2">
    <source>
        <dbReference type="Proteomes" id="UP001352852"/>
    </source>
</evidence>
<dbReference type="EMBL" id="JAHUTJ010057831">
    <property type="protein sequence ID" value="MED6286625.1"/>
    <property type="molecule type" value="Genomic_DNA"/>
</dbReference>
<evidence type="ECO:0000313" key="1">
    <source>
        <dbReference type="EMBL" id="MED6286625.1"/>
    </source>
</evidence>
<organism evidence="1 2">
    <name type="scientific">Characodon lateralis</name>
    <dbReference type="NCBI Taxonomy" id="208331"/>
    <lineage>
        <taxon>Eukaryota</taxon>
        <taxon>Metazoa</taxon>
        <taxon>Chordata</taxon>
        <taxon>Craniata</taxon>
        <taxon>Vertebrata</taxon>
        <taxon>Euteleostomi</taxon>
        <taxon>Actinopterygii</taxon>
        <taxon>Neopterygii</taxon>
        <taxon>Teleostei</taxon>
        <taxon>Neoteleostei</taxon>
        <taxon>Acanthomorphata</taxon>
        <taxon>Ovalentaria</taxon>
        <taxon>Atherinomorphae</taxon>
        <taxon>Cyprinodontiformes</taxon>
        <taxon>Goodeidae</taxon>
        <taxon>Characodon</taxon>
    </lineage>
</organism>